<organism evidence="7 8">
    <name type="scientific">Geoglobus acetivorans</name>
    <dbReference type="NCBI Taxonomy" id="565033"/>
    <lineage>
        <taxon>Archaea</taxon>
        <taxon>Methanobacteriati</taxon>
        <taxon>Methanobacteriota</taxon>
        <taxon>Archaeoglobi</taxon>
        <taxon>Archaeoglobales</taxon>
        <taxon>Archaeoglobaceae</taxon>
        <taxon>Geoglobus</taxon>
    </lineage>
</organism>
<dbReference type="GeneID" id="90449374"/>
<reference evidence="7 8" key="1">
    <citation type="submission" date="2021-11" db="EMBL/GenBank/DDBJ databases">
        <title>Whole genome of Geoglobus acetivorans.</title>
        <authorList>
            <person name="Liu D."/>
        </authorList>
    </citation>
    <scope>NUCLEOTIDE SEQUENCE [LARGE SCALE GENOMIC DNA]</scope>
    <source>
        <strain evidence="7 8">SBH6</strain>
    </source>
</reference>
<evidence type="ECO:0000256" key="3">
    <source>
        <dbReference type="ARBA" id="ARBA00022692"/>
    </source>
</evidence>
<evidence type="ECO:0000256" key="6">
    <source>
        <dbReference type="SAM" id="Phobius"/>
    </source>
</evidence>
<evidence type="ECO:0000313" key="7">
    <source>
        <dbReference type="EMBL" id="XAT62956.1"/>
    </source>
</evidence>
<evidence type="ECO:0000256" key="5">
    <source>
        <dbReference type="ARBA" id="ARBA00023136"/>
    </source>
</evidence>
<dbReference type="PANTHER" id="PTHR38825">
    <property type="entry name" value="LYSINE EXPORTER PROTEIN (LYSE/YGGA)"/>
    <property type="match status" value="1"/>
</dbReference>
<evidence type="ECO:0000256" key="2">
    <source>
        <dbReference type="ARBA" id="ARBA00022475"/>
    </source>
</evidence>
<dbReference type="InterPro" id="IPR001123">
    <property type="entry name" value="LeuE-type"/>
</dbReference>
<evidence type="ECO:0000313" key="8">
    <source>
        <dbReference type="Proteomes" id="UP001492541"/>
    </source>
</evidence>
<keyword evidence="8" id="KW-1185">Reference proteome</keyword>
<dbReference type="Proteomes" id="UP001492541">
    <property type="component" value="Chromosome"/>
</dbReference>
<evidence type="ECO:0000256" key="4">
    <source>
        <dbReference type="ARBA" id="ARBA00022989"/>
    </source>
</evidence>
<comment type="subcellular location">
    <subcellularLocation>
        <location evidence="1">Cell membrane</location>
        <topology evidence="1">Multi-pass membrane protein</topology>
    </subcellularLocation>
</comment>
<keyword evidence="5 6" id="KW-0472">Membrane</keyword>
<gene>
    <name evidence="7" type="ORF">LPQ35_06765</name>
</gene>
<sequence length="200" mass="21692">MDFITFILTTVFISLSGVLAPGPMLALTLTEGKVNRLAGVEISAGHAIVELPIIAVLFMAGKSFEIGIFKEILALSGGILMLYLAFRELKGKNSEIRIRGILSGIAVSALNPYFIIWWLTIGFTLILISMNFGPAGIAAFAIAHLACDFGWYGSVSIFANRISGMKNINRILSIISASILAVFGLYFIVSSIRALHLYFR</sequence>
<protein>
    <submittedName>
        <fullName evidence="7">LysE family transporter</fullName>
    </submittedName>
</protein>
<dbReference type="RefSeq" id="WP_193808119.1">
    <property type="nucleotide sequence ID" value="NZ_CP087714.1"/>
</dbReference>
<dbReference type="EMBL" id="CP087714">
    <property type="protein sequence ID" value="XAT62956.1"/>
    <property type="molecule type" value="Genomic_DNA"/>
</dbReference>
<feature type="transmembrane region" description="Helical" evidence="6">
    <location>
        <begin position="6"/>
        <end position="27"/>
    </location>
</feature>
<evidence type="ECO:0000256" key="1">
    <source>
        <dbReference type="ARBA" id="ARBA00004651"/>
    </source>
</evidence>
<dbReference type="Pfam" id="PF01810">
    <property type="entry name" value="LysE"/>
    <property type="match status" value="1"/>
</dbReference>
<feature type="transmembrane region" description="Helical" evidence="6">
    <location>
        <begin position="171"/>
        <end position="189"/>
    </location>
</feature>
<feature type="transmembrane region" description="Helical" evidence="6">
    <location>
        <begin position="98"/>
        <end position="129"/>
    </location>
</feature>
<keyword evidence="2" id="KW-1003">Cell membrane</keyword>
<name>A0ABZ3H023_GEOAI</name>
<proteinExistence type="predicted"/>
<keyword evidence="4 6" id="KW-1133">Transmembrane helix</keyword>
<keyword evidence="3 6" id="KW-0812">Transmembrane</keyword>
<feature type="transmembrane region" description="Helical" evidence="6">
    <location>
        <begin position="135"/>
        <end position="159"/>
    </location>
</feature>
<accession>A0ABZ3H023</accession>
<feature type="transmembrane region" description="Helical" evidence="6">
    <location>
        <begin position="66"/>
        <end position="86"/>
    </location>
</feature>
<dbReference type="PANTHER" id="PTHR38825:SF1">
    <property type="entry name" value="TRANSPORTER, LYSE FAMILY"/>
    <property type="match status" value="1"/>
</dbReference>
<feature type="transmembrane region" description="Helical" evidence="6">
    <location>
        <begin position="39"/>
        <end position="60"/>
    </location>
</feature>